<dbReference type="InterPro" id="IPR045180">
    <property type="entry name" value="La_dom_prot"/>
</dbReference>
<evidence type="ECO:0000259" key="22">
    <source>
        <dbReference type="PROSITE" id="PS51939"/>
    </source>
</evidence>
<keyword evidence="5" id="KW-0597">Phosphoprotein</keyword>
<dbReference type="GO" id="GO:0005654">
    <property type="term" value="C:nucleoplasm"/>
    <property type="evidence" value="ECO:0007669"/>
    <property type="project" value="UniProtKB-SubCell"/>
</dbReference>
<evidence type="ECO:0000313" key="29">
    <source>
        <dbReference type="RefSeq" id="XP_021102308.1"/>
    </source>
</evidence>
<evidence type="ECO:0000259" key="20">
    <source>
        <dbReference type="PROSITE" id="PS50102"/>
    </source>
</evidence>
<feature type="domain" description="RRM" evidence="20">
    <location>
        <begin position="121"/>
        <end position="184"/>
    </location>
</feature>
<dbReference type="GO" id="GO:0048024">
    <property type="term" value="P:regulation of mRNA splicing, via spliceosome"/>
    <property type="evidence" value="ECO:0007669"/>
    <property type="project" value="Ensembl"/>
</dbReference>
<evidence type="ECO:0000256" key="1">
    <source>
        <dbReference type="ARBA" id="ARBA00004642"/>
    </source>
</evidence>
<feature type="domain" description="XRRM" evidence="22">
    <location>
        <begin position="445"/>
        <end position="558"/>
    </location>
</feature>
<dbReference type="InterPro" id="IPR012677">
    <property type="entry name" value="Nucleotide-bd_a/b_plait_sf"/>
</dbReference>
<evidence type="ECO:0000256" key="13">
    <source>
        <dbReference type="ARBA" id="ARBA00023163"/>
    </source>
</evidence>
<keyword evidence="4" id="KW-1017">Isopeptide bond</keyword>
<dbReference type="GO" id="GO:0007283">
    <property type="term" value="P:spermatogenesis"/>
    <property type="evidence" value="ECO:0007669"/>
    <property type="project" value="UniProtKB-KW"/>
</dbReference>
<dbReference type="EMBL" id="JH171001">
    <property type="protein sequence ID" value="EHB10448.1"/>
    <property type="molecule type" value="Genomic_DNA"/>
</dbReference>
<dbReference type="Gene3D" id="1.10.10.10">
    <property type="entry name" value="Winged helix-like DNA-binding domain superfamily/Winged helix DNA-binding domain"/>
    <property type="match status" value="1"/>
</dbReference>
<keyword evidence="11" id="KW-0007">Acetylation</keyword>
<evidence type="ECO:0000256" key="5">
    <source>
        <dbReference type="ARBA" id="ARBA00022553"/>
    </source>
</evidence>
<dbReference type="GO" id="GO:0030154">
    <property type="term" value="P:cell differentiation"/>
    <property type="evidence" value="ECO:0007669"/>
    <property type="project" value="UniProtKB-KW"/>
</dbReference>
<dbReference type="GeneID" id="101726505"/>
<dbReference type="InParanoid" id="G5BMD7"/>
<dbReference type="CTD" id="51574"/>
<dbReference type="CDD" id="cd08032">
    <property type="entry name" value="LARP_7"/>
    <property type="match status" value="1"/>
</dbReference>
<dbReference type="GO" id="GO:0032897">
    <property type="term" value="P:negative regulation of viral transcription"/>
    <property type="evidence" value="ECO:0007669"/>
    <property type="project" value="Ensembl"/>
</dbReference>
<dbReference type="InterPro" id="IPR006630">
    <property type="entry name" value="La_HTH"/>
</dbReference>
<dbReference type="eggNOG" id="KOG0118">
    <property type="taxonomic scope" value="Eukaryota"/>
</dbReference>
<dbReference type="FunFam" id="3.30.70.330:FF:000281">
    <property type="entry name" value="la-related protein 7 isoform X1"/>
    <property type="match status" value="1"/>
</dbReference>
<evidence type="ECO:0000256" key="9">
    <source>
        <dbReference type="ARBA" id="ARBA00022871"/>
    </source>
</evidence>
<dbReference type="FunFam" id="3.30.70.330:FF:000379">
    <property type="entry name" value="la-related protein 7 isoform X2"/>
    <property type="match status" value="1"/>
</dbReference>
<dbReference type="GO" id="GO:1904871">
    <property type="term" value="P:positive regulation of protein localization to Cajal body"/>
    <property type="evidence" value="ECO:0007669"/>
    <property type="project" value="Ensembl"/>
</dbReference>
<evidence type="ECO:0000259" key="21">
    <source>
        <dbReference type="PROSITE" id="PS50961"/>
    </source>
</evidence>
<evidence type="ECO:0000256" key="12">
    <source>
        <dbReference type="ARBA" id="ARBA00023015"/>
    </source>
</evidence>
<dbReference type="Proteomes" id="UP000694906">
    <property type="component" value="Unplaced"/>
</dbReference>
<dbReference type="InterPro" id="IPR000504">
    <property type="entry name" value="RRM_dom"/>
</dbReference>
<dbReference type="Pfam" id="PF08777">
    <property type="entry name" value="RRM_3"/>
    <property type="match status" value="1"/>
</dbReference>
<dbReference type="GO" id="GO:0008380">
    <property type="term" value="P:RNA splicing"/>
    <property type="evidence" value="ECO:0007669"/>
    <property type="project" value="UniProtKB-KW"/>
</dbReference>
<evidence type="ECO:0000256" key="19">
    <source>
        <dbReference type="SAM" id="MobiDB-lite"/>
    </source>
</evidence>
<keyword evidence="10 18" id="KW-0694">RNA-binding</keyword>
<feature type="region of interest" description="Disordered" evidence="19">
    <location>
        <begin position="184"/>
        <end position="364"/>
    </location>
</feature>
<dbReference type="PRINTS" id="PR00302">
    <property type="entry name" value="LUPUSLA"/>
</dbReference>
<comment type="similarity">
    <text evidence="2">Belongs to the LARP7 family.</text>
</comment>
<keyword evidence="13" id="KW-0804">Transcription</keyword>
<dbReference type="Proteomes" id="UP000006813">
    <property type="component" value="Unassembled WGS sequence"/>
</dbReference>
<dbReference type="RefSeq" id="XP_021102308.1">
    <property type="nucleotide sequence ID" value="XM_021246649.1"/>
</dbReference>
<dbReference type="Pfam" id="PF00076">
    <property type="entry name" value="RRM_1"/>
    <property type="match status" value="1"/>
</dbReference>
<dbReference type="OMA" id="WCSLRNK"/>
<evidence type="ECO:0000256" key="11">
    <source>
        <dbReference type="ARBA" id="ARBA00022990"/>
    </source>
</evidence>
<dbReference type="Gene3D" id="3.30.70.330">
    <property type="match status" value="2"/>
</dbReference>
<keyword evidence="15" id="KW-0539">Nucleus</keyword>
<dbReference type="InterPro" id="IPR034946">
    <property type="entry name" value="LARP7_La"/>
</dbReference>
<dbReference type="Pfam" id="PF05383">
    <property type="entry name" value="La"/>
    <property type="match status" value="1"/>
</dbReference>
<dbReference type="SMART" id="SM00715">
    <property type="entry name" value="LA"/>
    <property type="match status" value="1"/>
</dbReference>
<evidence type="ECO:0000256" key="16">
    <source>
        <dbReference type="ARBA" id="ARBA00029640"/>
    </source>
</evidence>
<dbReference type="SMART" id="SM00360">
    <property type="entry name" value="RRM"/>
    <property type="match status" value="1"/>
</dbReference>
<dbReference type="PANTHER" id="PTHR22792:SF62">
    <property type="entry name" value="LA-RELATED PROTEIN 7"/>
    <property type="match status" value="1"/>
</dbReference>
<dbReference type="GO" id="GO:0006397">
    <property type="term" value="P:mRNA processing"/>
    <property type="evidence" value="ECO:0007669"/>
    <property type="project" value="UniProtKB-KW"/>
</dbReference>
<feature type="compositionally biased region" description="Basic residues" evidence="19">
    <location>
        <begin position="350"/>
        <end position="363"/>
    </location>
</feature>
<evidence type="ECO:0000256" key="2">
    <source>
        <dbReference type="ARBA" id="ARBA00008680"/>
    </source>
</evidence>
<keyword evidence="14" id="KW-0508">mRNA splicing</keyword>
<dbReference type="Bgee" id="ENSHGLG00000002716">
    <property type="expression patterns" value="Expressed in testis and 10 other cell types or tissues"/>
</dbReference>
<evidence type="ECO:0000256" key="6">
    <source>
        <dbReference type="ARBA" id="ARBA00022664"/>
    </source>
</evidence>
<accession>G5BMD7</accession>
<dbReference type="PROSITE" id="PS51939">
    <property type="entry name" value="XRRM"/>
    <property type="match status" value="1"/>
</dbReference>
<evidence type="ECO:0000256" key="17">
    <source>
        <dbReference type="ARBA" id="ARBA00063246"/>
    </source>
</evidence>
<sequence>MEAEGGNQAMEESSEKKEVEKKKRSRVKQVLADIAKQVDFWFGDANLHKDRFLREQIEKSRDGYVDISLLVSFNKMKKLTTDGKLIARALKSSAIVELDLEGTRIRRKKPLGERPKDEDERTVYVELLPKNVNHSWIEKVFGKCGNVVYISIPHYKSTGDPKGFAFVEFETKEQAAKAIEFLNNPPEEAPRKPGIFPKTVKNKPIPVLRVAEEKKKKKKKKGRMKKEDNVQEKGLSMDTSSVSICKVKASRTTSEGSETESAEPQKQHTKKKKKRDRAEVSSLPEGRPEKRKRSSSADAAESLAPKSKIKKIAPKNVKKEASEVSKDNRDLEFSTEEEKDTGDIQGSLLKTKRKHKKKHKERHKMGEEVIPLRVLSKNEWMDLKKEYLALQKASMASLKKTISQIKSESEMETDSGVPSKIAVKKEEANGPECRPQEKVNPPGPQFLSGVIVKITSPEPLPGRKQLRDTLAAISEVVYVDLLEGDTECHARFKTPEAAQGIMNRHTEIKKKHSWELEVLTGDHEQRYWQKILVDRQAKLNQPREKKRGTEKLITKAEKIRLEKTQQASKHIRFSEYD</sequence>
<evidence type="ECO:0000313" key="27">
    <source>
        <dbReference type="RefSeq" id="XP_004867654.1"/>
    </source>
</evidence>
<keyword evidence="6" id="KW-0507">mRNA processing</keyword>
<protein>
    <recommendedName>
        <fullName evidence="3">La-related protein 7</fullName>
    </recommendedName>
    <alternativeName>
        <fullName evidence="16">La ribonucleoprotein domain family member 7</fullName>
    </alternativeName>
</protein>
<dbReference type="InterPro" id="IPR036390">
    <property type="entry name" value="WH_DNA-bd_sf"/>
</dbReference>
<evidence type="ECO:0000256" key="3">
    <source>
        <dbReference type="ARBA" id="ARBA00015867"/>
    </source>
</evidence>
<dbReference type="CDD" id="cd12290">
    <property type="entry name" value="RRM1_LARP7"/>
    <property type="match status" value="1"/>
</dbReference>
<reference evidence="23 24" key="1">
    <citation type="journal article" date="2011" name="Nature">
        <title>Genome sequencing reveals insights into physiology and longevity of the naked mole rat.</title>
        <authorList>
            <person name="Kim E.B."/>
            <person name="Fang X."/>
            <person name="Fushan A.A."/>
            <person name="Huang Z."/>
            <person name="Lobanov A.V."/>
            <person name="Han L."/>
            <person name="Marino S.M."/>
            <person name="Sun X."/>
            <person name="Turanov A.A."/>
            <person name="Yang P."/>
            <person name="Yim S.H."/>
            <person name="Zhao X."/>
            <person name="Kasaikina M.V."/>
            <person name="Stoletzki N."/>
            <person name="Peng C."/>
            <person name="Polak P."/>
            <person name="Xiong Z."/>
            <person name="Kiezun A."/>
            <person name="Zhu Y."/>
            <person name="Chen Y."/>
            <person name="Kryukov G.V."/>
            <person name="Zhang Q."/>
            <person name="Peshkin L."/>
            <person name="Yang L."/>
            <person name="Bronson R.T."/>
            <person name="Buffenstein R."/>
            <person name="Wang B."/>
            <person name="Han C."/>
            <person name="Li Q."/>
            <person name="Chen L."/>
            <person name="Zhao W."/>
            <person name="Sunyaev S.R."/>
            <person name="Park T.J."/>
            <person name="Zhang G."/>
            <person name="Wang J."/>
            <person name="Gladyshev V.N."/>
        </authorList>
    </citation>
    <scope>NUCLEOTIDE SEQUENCE [LARGE SCALE GENOMIC DNA]</scope>
</reference>
<dbReference type="InterPro" id="IPR034887">
    <property type="entry name" value="LARP7_RRM1"/>
</dbReference>
<dbReference type="InterPro" id="IPR002344">
    <property type="entry name" value="Lupus_La"/>
</dbReference>
<evidence type="ECO:0000256" key="18">
    <source>
        <dbReference type="PROSITE-ProRule" id="PRU00332"/>
    </source>
</evidence>
<dbReference type="InterPro" id="IPR034910">
    <property type="entry name" value="LARP7_RRM2"/>
</dbReference>
<evidence type="ECO:0000256" key="4">
    <source>
        <dbReference type="ARBA" id="ARBA00022499"/>
    </source>
</evidence>
<dbReference type="GO" id="GO:0005829">
    <property type="term" value="C:cytosol"/>
    <property type="evidence" value="ECO:0007669"/>
    <property type="project" value="Ensembl"/>
</dbReference>
<keyword evidence="9" id="KW-0744">Spermatogenesis</keyword>
<feature type="domain" description="HTH La-type RNA-binding" evidence="21">
    <location>
        <begin position="24"/>
        <end position="118"/>
    </location>
</feature>
<dbReference type="FunFam" id="1.10.10.10:FF:000158">
    <property type="entry name" value="La ribonucleoprotein domain family member 7"/>
    <property type="match status" value="1"/>
</dbReference>
<keyword evidence="12" id="KW-0805">Transcription regulation</keyword>
<proteinExistence type="inferred from homology"/>
<dbReference type="PROSITE" id="PS50961">
    <property type="entry name" value="HTH_LA"/>
    <property type="match status" value="1"/>
</dbReference>
<dbReference type="GO" id="GO:1905382">
    <property type="term" value="P:positive regulation of snRNA transcription by RNA polymerase II"/>
    <property type="evidence" value="ECO:0007669"/>
    <property type="project" value="Ensembl"/>
</dbReference>
<evidence type="ECO:0000256" key="14">
    <source>
        <dbReference type="ARBA" id="ARBA00023187"/>
    </source>
</evidence>
<dbReference type="RefSeq" id="XP_004867653.1">
    <property type="nucleotide sequence ID" value="XM_004867596.3"/>
</dbReference>
<evidence type="ECO:0000313" key="24">
    <source>
        <dbReference type="Proteomes" id="UP000006813"/>
    </source>
</evidence>
<dbReference type="AlphaFoldDB" id="G5BMD7"/>
<dbReference type="SUPFAM" id="SSF46785">
    <property type="entry name" value="Winged helix' DNA-binding domain"/>
    <property type="match status" value="1"/>
</dbReference>
<evidence type="ECO:0000256" key="10">
    <source>
        <dbReference type="ARBA" id="ARBA00022884"/>
    </source>
</evidence>
<evidence type="ECO:0000313" key="26">
    <source>
        <dbReference type="RefSeq" id="XP_004867653.1"/>
    </source>
</evidence>
<dbReference type="GO" id="GO:0097322">
    <property type="term" value="F:7SK snRNA binding"/>
    <property type="evidence" value="ECO:0007669"/>
    <property type="project" value="Ensembl"/>
</dbReference>
<dbReference type="GO" id="GO:0017070">
    <property type="term" value="F:U6 snRNA binding"/>
    <property type="evidence" value="ECO:0007669"/>
    <property type="project" value="Ensembl"/>
</dbReference>
<dbReference type="GO" id="GO:0120259">
    <property type="term" value="C:7SK snRNP"/>
    <property type="evidence" value="ECO:0007669"/>
    <property type="project" value="Ensembl"/>
</dbReference>
<dbReference type="STRING" id="10181.G5BMD7"/>
<dbReference type="GeneTree" id="ENSGT00940000154949"/>
<feature type="compositionally biased region" description="Basic residues" evidence="19">
    <location>
        <begin position="215"/>
        <end position="224"/>
    </location>
</feature>
<dbReference type="KEGG" id="hgl:101726505"/>
<reference evidence="26 27" key="2">
    <citation type="submission" date="2025-04" db="UniProtKB">
        <authorList>
            <consortium name="RefSeq"/>
        </authorList>
    </citation>
    <scope>IDENTIFICATION</scope>
</reference>
<dbReference type="RefSeq" id="XP_004867655.1">
    <property type="nucleotide sequence ID" value="XM_004867598.2"/>
</dbReference>
<evidence type="ECO:0000313" key="25">
    <source>
        <dbReference type="Proteomes" id="UP000694906"/>
    </source>
</evidence>
<dbReference type="SUPFAM" id="SSF54928">
    <property type="entry name" value="RNA-binding domain, RBD"/>
    <property type="match status" value="2"/>
</dbReference>
<gene>
    <name evidence="26 27 28 29" type="primary">Larp7</name>
    <name evidence="23" type="ORF">GW7_01308</name>
</gene>
<keyword evidence="7" id="KW-0221">Differentiation</keyword>
<dbReference type="InterPro" id="IPR036388">
    <property type="entry name" value="WH-like_DNA-bd_sf"/>
</dbReference>
<dbReference type="GO" id="GO:0000494">
    <property type="term" value="P:box C/D sno(s)RNA 3'-end processing"/>
    <property type="evidence" value="ECO:0007669"/>
    <property type="project" value="Ensembl"/>
</dbReference>
<dbReference type="InterPro" id="IPR035979">
    <property type="entry name" value="RBD_domain_sf"/>
</dbReference>
<keyword evidence="8" id="KW-0832">Ubl conjugation</keyword>
<dbReference type="GO" id="GO:0000122">
    <property type="term" value="P:negative regulation of transcription by RNA polymerase II"/>
    <property type="evidence" value="ECO:0007669"/>
    <property type="project" value="Ensembl"/>
</dbReference>
<dbReference type="InterPro" id="IPR014886">
    <property type="entry name" value="La_xRRM"/>
</dbReference>
<comment type="subunit">
    <text evidence="17">Core component of the 7SK RNP complex, at least composed of 7SK RNA, LARP7, MEPCE, HEXIM1 (or HEXIM2) and P-TEFb (composed of CDK9 and CCNT1/cyclin-T1). Interacts with METTL16. Interacts with RBM7; upon genotoxic stress this interaction is enhanced, triggering the release of inactive P-TEFb complex from the core, yielding to P-TEFb complex activation. Associates with box C/D small nucleolar ribonucleoprotein (snoRNP) complexes.</text>
</comment>
<dbReference type="GO" id="GO:1990438">
    <property type="term" value="P:U6 2'-O-snRNA methylation"/>
    <property type="evidence" value="ECO:0007669"/>
    <property type="project" value="Ensembl"/>
</dbReference>
<evidence type="ECO:0000256" key="7">
    <source>
        <dbReference type="ARBA" id="ARBA00022782"/>
    </source>
</evidence>
<evidence type="ECO:0000313" key="23">
    <source>
        <dbReference type="EMBL" id="EHB10448.1"/>
    </source>
</evidence>
<comment type="subcellular location">
    <subcellularLocation>
        <location evidence="1">Nucleus</location>
        <location evidence="1">Nucleoplasm</location>
    </subcellularLocation>
</comment>
<organism evidence="23 24">
    <name type="scientific">Heterocephalus glaber</name>
    <name type="common">Naked mole rat</name>
    <dbReference type="NCBI Taxonomy" id="10181"/>
    <lineage>
        <taxon>Eukaryota</taxon>
        <taxon>Metazoa</taxon>
        <taxon>Chordata</taxon>
        <taxon>Craniata</taxon>
        <taxon>Vertebrata</taxon>
        <taxon>Euteleostomi</taxon>
        <taxon>Mammalia</taxon>
        <taxon>Eutheria</taxon>
        <taxon>Euarchontoglires</taxon>
        <taxon>Glires</taxon>
        <taxon>Rodentia</taxon>
        <taxon>Hystricomorpha</taxon>
        <taxon>Bathyergidae</taxon>
        <taxon>Heterocephalus</taxon>
    </lineage>
</organism>
<feature type="region of interest" description="Disordered" evidence="19">
    <location>
        <begin position="1"/>
        <end position="26"/>
    </location>
</feature>
<keyword evidence="25" id="KW-1185">Reference proteome</keyword>
<dbReference type="RefSeq" id="XP_004867654.1">
    <property type="nucleotide sequence ID" value="XM_004867597.3"/>
</dbReference>
<feature type="compositionally biased region" description="Basic and acidic residues" evidence="19">
    <location>
        <begin position="317"/>
        <end position="332"/>
    </location>
</feature>
<evidence type="ECO:0000256" key="15">
    <source>
        <dbReference type="ARBA" id="ARBA00023242"/>
    </source>
</evidence>
<name>G5BMD7_HETGA</name>
<evidence type="ECO:0000256" key="8">
    <source>
        <dbReference type="ARBA" id="ARBA00022843"/>
    </source>
</evidence>
<dbReference type="PANTHER" id="PTHR22792">
    <property type="entry name" value="LUPUS LA PROTEIN-RELATED"/>
    <property type="match status" value="1"/>
</dbReference>
<dbReference type="PROSITE" id="PS50102">
    <property type="entry name" value="RRM"/>
    <property type="match status" value="1"/>
</dbReference>
<evidence type="ECO:0000313" key="28">
    <source>
        <dbReference type="RefSeq" id="XP_004867655.1"/>
    </source>
</evidence>
<dbReference type="CDD" id="cd12542">
    <property type="entry name" value="RRM2_LARP7"/>
    <property type="match status" value="1"/>
</dbReference>